<proteinExistence type="predicted"/>
<protein>
    <recommendedName>
        <fullName evidence="4">Stringent starvation protein B</fullName>
    </recommendedName>
</protein>
<dbReference type="AlphaFoldDB" id="A0A562LI86"/>
<feature type="region of interest" description="Disordered" evidence="1">
    <location>
        <begin position="88"/>
        <end position="143"/>
    </location>
</feature>
<evidence type="ECO:0000256" key="1">
    <source>
        <dbReference type="SAM" id="MobiDB-lite"/>
    </source>
</evidence>
<name>A0A562LI86_9GAMM</name>
<dbReference type="RefSeq" id="WP_144816513.1">
    <property type="nucleotide sequence ID" value="NZ_VLKP01000012.1"/>
</dbReference>
<organism evidence="2 3">
    <name type="scientific">Aerolutibacter ruishenii</name>
    <dbReference type="NCBI Taxonomy" id="686800"/>
    <lineage>
        <taxon>Bacteria</taxon>
        <taxon>Pseudomonadati</taxon>
        <taxon>Pseudomonadota</taxon>
        <taxon>Gammaproteobacteria</taxon>
        <taxon>Lysobacterales</taxon>
        <taxon>Lysobacteraceae</taxon>
        <taxon>Aerolutibacter</taxon>
    </lineage>
</organism>
<accession>A0A562LI86</accession>
<comment type="caution">
    <text evidence="2">The sequence shown here is derived from an EMBL/GenBank/DDBJ whole genome shotgun (WGS) entry which is preliminary data.</text>
</comment>
<reference evidence="2 3" key="1">
    <citation type="journal article" date="2015" name="Stand. Genomic Sci.">
        <title>Genomic Encyclopedia of Bacterial and Archaeal Type Strains, Phase III: the genomes of soil and plant-associated and newly described type strains.</title>
        <authorList>
            <person name="Whitman W.B."/>
            <person name="Woyke T."/>
            <person name="Klenk H.P."/>
            <person name="Zhou Y."/>
            <person name="Lilburn T.G."/>
            <person name="Beck B.J."/>
            <person name="De Vos P."/>
            <person name="Vandamme P."/>
            <person name="Eisen J.A."/>
            <person name="Garrity G."/>
            <person name="Hugenholtz P."/>
            <person name="Kyrpides N.C."/>
        </authorList>
    </citation>
    <scope>NUCLEOTIDE SEQUENCE [LARGE SCALE GENOMIC DNA]</scope>
    <source>
        <strain evidence="2 3">CGMCC 1.10136</strain>
    </source>
</reference>
<gene>
    <name evidence="2" type="ORF">IP93_02693</name>
</gene>
<evidence type="ECO:0000313" key="3">
    <source>
        <dbReference type="Proteomes" id="UP000316471"/>
    </source>
</evidence>
<dbReference type="OrthoDB" id="5956546at2"/>
<keyword evidence="3" id="KW-1185">Reference proteome</keyword>
<feature type="compositionally biased region" description="Pro residues" evidence="1">
    <location>
        <begin position="109"/>
        <end position="132"/>
    </location>
</feature>
<evidence type="ECO:0008006" key="4">
    <source>
        <dbReference type="Google" id="ProtNLM"/>
    </source>
</evidence>
<dbReference type="Proteomes" id="UP000316471">
    <property type="component" value="Unassembled WGS sequence"/>
</dbReference>
<dbReference type="EMBL" id="VLKP01000012">
    <property type="protein sequence ID" value="TWI07339.1"/>
    <property type="molecule type" value="Genomic_DNA"/>
</dbReference>
<sequence length="143" mass="14745">MAEVTGFAVFFFPQALEALGDAIKPYLQDGPAGPHILCNEIDTGGALIEMTIEARDREGKTVELQLMVPTSMVRMIVSARGEAAFGFGPRAEAPVPALPPVGPTAEPAEAPPQAVPSPATPQAPSNPPPSGPPETLGDAPKPE</sequence>
<evidence type="ECO:0000313" key="2">
    <source>
        <dbReference type="EMBL" id="TWI07339.1"/>
    </source>
</evidence>